<keyword evidence="9" id="KW-1185">Reference proteome</keyword>
<evidence type="ECO:0000256" key="4">
    <source>
        <dbReference type="ARBA" id="ARBA00022989"/>
    </source>
</evidence>
<dbReference type="Pfam" id="PF00892">
    <property type="entry name" value="EamA"/>
    <property type="match status" value="2"/>
</dbReference>
<keyword evidence="4 6" id="KW-1133">Transmembrane helix</keyword>
<sequence>MSERDRIVPGTAQTGITPKNTVHIEAPAQPLKAALWMGGAIASFVFMTIAGRAIQIELNSFELMFWRSVIGFWIVIALIVTHPRFRNALPGQRWQIIRPTNPALHLTRNVFHFAGQNLWFYGIMMIPLSQLVAIEFTSPIWVALLSPLVLAERLTRRKLGAAMLGFAGVLLVAQPGLQPINSGHIAGMLAAVGFAMNIMLTKRIMRHDAVLCVLFWMTLLQALFGLILSTLGGFTWPSTEVVPWLFVVGITGLTAHFCLTTALSVAPATTVAPMEFARLPIIALVGVWVYAEALDPWVFAGAVIIFSANWINTRNSAPAR</sequence>
<keyword evidence="3 6" id="KW-0812">Transmembrane</keyword>
<dbReference type="AlphaFoldDB" id="A0A1H2VT69"/>
<dbReference type="PANTHER" id="PTHR22911">
    <property type="entry name" value="ACYL-MALONYL CONDENSING ENZYME-RELATED"/>
    <property type="match status" value="1"/>
</dbReference>
<dbReference type="InterPro" id="IPR037185">
    <property type="entry name" value="EmrE-like"/>
</dbReference>
<evidence type="ECO:0000313" key="9">
    <source>
        <dbReference type="Proteomes" id="UP000198539"/>
    </source>
</evidence>
<evidence type="ECO:0000256" key="1">
    <source>
        <dbReference type="ARBA" id="ARBA00004141"/>
    </source>
</evidence>
<evidence type="ECO:0000256" key="5">
    <source>
        <dbReference type="ARBA" id="ARBA00023136"/>
    </source>
</evidence>
<evidence type="ECO:0000256" key="2">
    <source>
        <dbReference type="ARBA" id="ARBA00009853"/>
    </source>
</evidence>
<feature type="transmembrane region" description="Helical" evidence="6">
    <location>
        <begin position="213"/>
        <end position="236"/>
    </location>
</feature>
<organism evidence="8 9">
    <name type="scientific">Roseicitreum antarcticum</name>
    <dbReference type="NCBI Taxonomy" id="564137"/>
    <lineage>
        <taxon>Bacteria</taxon>
        <taxon>Pseudomonadati</taxon>
        <taxon>Pseudomonadota</taxon>
        <taxon>Alphaproteobacteria</taxon>
        <taxon>Rhodobacterales</taxon>
        <taxon>Paracoccaceae</taxon>
        <taxon>Roseicitreum</taxon>
    </lineage>
</organism>
<feature type="transmembrane region" description="Helical" evidence="6">
    <location>
        <begin position="183"/>
        <end position="201"/>
    </location>
</feature>
<dbReference type="GO" id="GO:0016020">
    <property type="term" value="C:membrane"/>
    <property type="evidence" value="ECO:0007669"/>
    <property type="project" value="UniProtKB-SubCell"/>
</dbReference>
<evidence type="ECO:0000256" key="6">
    <source>
        <dbReference type="SAM" id="Phobius"/>
    </source>
</evidence>
<feature type="transmembrane region" description="Helical" evidence="6">
    <location>
        <begin position="242"/>
        <end position="263"/>
    </location>
</feature>
<dbReference type="InterPro" id="IPR000620">
    <property type="entry name" value="EamA_dom"/>
</dbReference>
<dbReference type="Proteomes" id="UP000198539">
    <property type="component" value="Unassembled WGS sequence"/>
</dbReference>
<keyword evidence="5 6" id="KW-0472">Membrane</keyword>
<dbReference type="PANTHER" id="PTHR22911:SF6">
    <property type="entry name" value="SOLUTE CARRIER FAMILY 35 MEMBER G1"/>
    <property type="match status" value="1"/>
</dbReference>
<feature type="transmembrane region" description="Helical" evidence="6">
    <location>
        <begin position="118"/>
        <end position="147"/>
    </location>
</feature>
<name>A0A1H2VT69_9RHOB</name>
<feature type="domain" description="EamA" evidence="7">
    <location>
        <begin position="182"/>
        <end position="309"/>
    </location>
</feature>
<dbReference type="SUPFAM" id="SSF103481">
    <property type="entry name" value="Multidrug resistance efflux transporter EmrE"/>
    <property type="match status" value="2"/>
</dbReference>
<evidence type="ECO:0000313" key="8">
    <source>
        <dbReference type="EMBL" id="SDW71528.1"/>
    </source>
</evidence>
<gene>
    <name evidence="8" type="ORF">SAMN04488238_103167</name>
</gene>
<dbReference type="EMBL" id="FNOM01000003">
    <property type="protein sequence ID" value="SDW71528.1"/>
    <property type="molecule type" value="Genomic_DNA"/>
</dbReference>
<evidence type="ECO:0000259" key="7">
    <source>
        <dbReference type="Pfam" id="PF00892"/>
    </source>
</evidence>
<accession>A0A1H2VT69</accession>
<dbReference type="RefSeq" id="WP_092886601.1">
    <property type="nucleotide sequence ID" value="NZ_CP061498.1"/>
</dbReference>
<reference evidence="8 9" key="1">
    <citation type="submission" date="2016-10" db="EMBL/GenBank/DDBJ databases">
        <authorList>
            <person name="de Groot N.N."/>
        </authorList>
    </citation>
    <scope>NUCLEOTIDE SEQUENCE [LARGE SCALE GENOMIC DNA]</scope>
    <source>
        <strain evidence="8 9">CGMCC 1.8894</strain>
    </source>
</reference>
<feature type="domain" description="EamA" evidence="7">
    <location>
        <begin position="32"/>
        <end position="172"/>
    </location>
</feature>
<dbReference type="STRING" id="564137.SAMN04488238_103167"/>
<dbReference type="OrthoDB" id="9810329at2"/>
<feature type="transmembrane region" description="Helical" evidence="6">
    <location>
        <begin position="63"/>
        <end position="81"/>
    </location>
</feature>
<feature type="transmembrane region" description="Helical" evidence="6">
    <location>
        <begin position="159"/>
        <end position="177"/>
    </location>
</feature>
<protein>
    <submittedName>
        <fullName evidence="8">Permease of the drug/metabolite transporter (DMT) superfamily</fullName>
    </submittedName>
</protein>
<comment type="subcellular location">
    <subcellularLocation>
        <location evidence="1">Membrane</location>
        <topology evidence="1">Multi-pass membrane protein</topology>
    </subcellularLocation>
</comment>
<feature type="transmembrane region" description="Helical" evidence="6">
    <location>
        <begin position="33"/>
        <end position="51"/>
    </location>
</feature>
<comment type="similarity">
    <text evidence="2">Belongs to the drug/metabolite transporter (DMT) superfamily. 10 TMS drug/metabolite exporter (DME) (TC 2.A.7.3) family.</text>
</comment>
<evidence type="ECO:0000256" key="3">
    <source>
        <dbReference type="ARBA" id="ARBA00022692"/>
    </source>
</evidence>
<proteinExistence type="inferred from homology"/>